<dbReference type="EMBL" id="BAEH01000046">
    <property type="protein sequence ID" value="GAB18108.1"/>
    <property type="molecule type" value="Genomic_DNA"/>
</dbReference>
<protein>
    <submittedName>
        <fullName evidence="1">Putative phage portal protein</fullName>
    </submittedName>
</protein>
<dbReference type="eggNOG" id="COG4695">
    <property type="taxonomic scope" value="Bacteria"/>
</dbReference>
<gene>
    <name evidence="1" type="ORF">GOEFS_046_00640</name>
</gene>
<organism evidence="1 2">
    <name type="scientific">Gordonia effusa NBRC 100432</name>
    <dbReference type="NCBI Taxonomy" id="1077974"/>
    <lineage>
        <taxon>Bacteria</taxon>
        <taxon>Bacillati</taxon>
        <taxon>Actinomycetota</taxon>
        <taxon>Actinomycetes</taxon>
        <taxon>Mycobacteriales</taxon>
        <taxon>Gordoniaceae</taxon>
        <taxon>Gordonia</taxon>
    </lineage>
</organism>
<evidence type="ECO:0000313" key="1">
    <source>
        <dbReference type="EMBL" id="GAB18108.1"/>
    </source>
</evidence>
<dbReference type="InterPro" id="IPR006427">
    <property type="entry name" value="Portal_HK97"/>
</dbReference>
<dbReference type="Proteomes" id="UP000035034">
    <property type="component" value="Unassembled WGS sequence"/>
</dbReference>
<dbReference type="STRING" id="1077974.GOEFS_046_00640"/>
<proteinExistence type="predicted"/>
<name>H0QZ57_9ACTN</name>
<accession>H0QZ57</accession>
<evidence type="ECO:0000313" key="2">
    <source>
        <dbReference type="Proteomes" id="UP000035034"/>
    </source>
</evidence>
<sequence>MDDEPLVTEAVSVLGKSPEQLWREQPYLRTVVTFLARNVAQLGLHTYRRSADGGRERVRDHPLPKLLAAPNEQDTGYDFVFKTVAALALFDRVLIWVIPDDSGQPTQLRVIPERWIVDTEGSTPFAVGAYVLAPDADSEHRITVPTSDVIELHGWNPADTRIGASPVEALKSVLAEQIHAQTFRQQLWENGGRIGSYLTRPKDAPVWSNAGRKRFLAGWRAAYTGNGNKVGGVPVLEDGMELKRIGFSAKDEDYVEGSKLALTTVASVYHVNPTMLGLLDNANYSNVVEFRKGLYGDTLGPIIAQIEARLNADLVARFRDSNLYAEFNIREKLEGSFTEQSEQLASALVSGYMTVNEVRARLNLPALPGGDTLRVPLNMAATQGNSGESHADEAK</sequence>
<dbReference type="InterPro" id="IPR006944">
    <property type="entry name" value="Phage/GTA_portal"/>
</dbReference>
<dbReference type="Pfam" id="PF04860">
    <property type="entry name" value="Phage_portal"/>
    <property type="match status" value="1"/>
</dbReference>
<comment type="caution">
    <text evidence="1">The sequence shown here is derived from an EMBL/GenBank/DDBJ whole genome shotgun (WGS) entry which is preliminary data.</text>
</comment>
<keyword evidence="2" id="KW-1185">Reference proteome</keyword>
<reference evidence="1 2" key="1">
    <citation type="submission" date="2011-12" db="EMBL/GenBank/DDBJ databases">
        <title>Whole genome shotgun sequence of Gordonia effusa NBRC 100432.</title>
        <authorList>
            <person name="Yoshida I."/>
            <person name="Takarada H."/>
            <person name="Hosoyama A."/>
            <person name="Tsuchikane K."/>
            <person name="Katsumata H."/>
            <person name="Yamazaki S."/>
            <person name="Fujita N."/>
        </authorList>
    </citation>
    <scope>NUCLEOTIDE SEQUENCE [LARGE SCALE GENOMIC DNA]</scope>
    <source>
        <strain evidence="1 2">NBRC 100432</strain>
    </source>
</reference>
<dbReference type="NCBIfam" id="TIGR01537">
    <property type="entry name" value="portal_HK97"/>
    <property type="match status" value="1"/>
</dbReference>
<dbReference type="RefSeq" id="WP_007317445.1">
    <property type="nucleotide sequence ID" value="NZ_BAEH01000046.1"/>
</dbReference>
<dbReference type="AlphaFoldDB" id="H0QZ57"/>